<sequence length="117" mass="13322">MKAMVVQIIRCTVHVYLDTRSWYSYGGIGGEKVKAPYSIKEMWTYNNIDSPPFMTNARRIWGTELGWIASRGVDLARAAELEESLAYQNSIHNRIGRNHPLGKMAIFHDKQTSNAYG</sequence>
<reference evidence="1" key="1">
    <citation type="submission" date="2021-01" db="EMBL/GenBank/DDBJ databases">
        <title>Chromosome-level genome assembly of a human fungal pathogen reveals clustering of transcriptionally co-regulated genes.</title>
        <authorList>
            <person name="Voorhies M."/>
            <person name="Cohen S."/>
            <person name="Shea T.P."/>
            <person name="Petrus S."/>
            <person name="Munoz J.F."/>
            <person name="Poplawski S."/>
            <person name="Goldman W.E."/>
            <person name="Michael T."/>
            <person name="Cuomo C.A."/>
            <person name="Sil A."/>
            <person name="Beyhan S."/>
        </authorList>
    </citation>
    <scope>NUCLEOTIDE SEQUENCE</scope>
    <source>
        <strain evidence="1">WU24</strain>
    </source>
</reference>
<dbReference type="Proteomes" id="UP000663671">
    <property type="component" value="Chromosome 1"/>
</dbReference>
<name>A0A8A1MHR8_AJECA</name>
<gene>
    <name evidence="1" type="ORF">I7I51_00716</name>
</gene>
<proteinExistence type="predicted"/>
<evidence type="ECO:0000313" key="2">
    <source>
        <dbReference type="Proteomes" id="UP000663671"/>
    </source>
</evidence>
<organism evidence="1 2">
    <name type="scientific">Ajellomyces capsulatus</name>
    <name type="common">Darling's disease fungus</name>
    <name type="synonym">Histoplasma capsulatum</name>
    <dbReference type="NCBI Taxonomy" id="5037"/>
    <lineage>
        <taxon>Eukaryota</taxon>
        <taxon>Fungi</taxon>
        <taxon>Dikarya</taxon>
        <taxon>Ascomycota</taxon>
        <taxon>Pezizomycotina</taxon>
        <taxon>Eurotiomycetes</taxon>
        <taxon>Eurotiomycetidae</taxon>
        <taxon>Onygenales</taxon>
        <taxon>Ajellomycetaceae</taxon>
        <taxon>Histoplasma</taxon>
    </lineage>
</organism>
<accession>A0A8A1MHR8</accession>
<protein>
    <submittedName>
        <fullName evidence="1">Uncharacterized protein</fullName>
    </submittedName>
</protein>
<dbReference type="EMBL" id="CP069114">
    <property type="protein sequence ID" value="QSS63657.1"/>
    <property type="molecule type" value="Genomic_DNA"/>
</dbReference>
<evidence type="ECO:0000313" key="1">
    <source>
        <dbReference type="EMBL" id="QSS63657.1"/>
    </source>
</evidence>
<dbReference type="VEuPathDB" id="FungiDB:I7I51_00716"/>
<dbReference type="AlphaFoldDB" id="A0A8A1MHR8"/>